<dbReference type="InterPro" id="IPR007278">
    <property type="entry name" value="DUF397"/>
</dbReference>
<dbReference type="EMBL" id="QZEY01000004">
    <property type="protein sequence ID" value="RJL32843.1"/>
    <property type="molecule type" value="Genomic_DNA"/>
</dbReference>
<proteinExistence type="predicted"/>
<protein>
    <submittedName>
        <fullName evidence="2">DUF397 domain-containing protein</fullName>
    </submittedName>
</protein>
<reference evidence="2 3" key="1">
    <citation type="submission" date="2018-09" db="EMBL/GenBank/DDBJ databases">
        <title>YIM 75507 draft genome.</title>
        <authorList>
            <person name="Tang S."/>
            <person name="Feng Y."/>
        </authorList>
    </citation>
    <scope>NUCLEOTIDE SEQUENCE [LARGE SCALE GENOMIC DNA]</scope>
    <source>
        <strain evidence="2 3">YIM 75507</strain>
    </source>
</reference>
<comment type="caution">
    <text evidence="2">The sequence shown here is derived from an EMBL/GenBank/DDBJ whole genome shotgun (WGS) entry which is preliminary data.</text>
</comment>
<evidence type="ECO:0000313" key="2">
    <source>
        <dbReference type="EMBL" id="RJL32843.1"/>
    </source>
</evidence>
<sequence length="119" mass="12983">MDRNRISAWRRSGHSTNGGECVEVCVAEGETGGAGHEADHDVWLLIRDSKDPAGGELALTPAEWTALLLRIKRGDFEAAAWPMLTRMPSRWCLTCADALLPALEVKAVDRLEPVRGAMT</sequence>
<dbReference type="Pfam" id="PF04149">
    <property type="entry name" value="DUF397"/>
    <property type="match status" value="1"/>
</dbReference>
<dbReference type="RefSeq" id="WP_119927093.1">
    <property type="nucleotide sequence ID" value="NZ_QZEY01000004.1"/>
</dbReference>
<evidence type="ECO:0000313" key="3">
    <source>
        <dbReference type="Proteomes" id="UP000265768"/>
    </source>
</evidence>
<dbReference type="Proteomes" id="UP000265768">
    <property type="component" value="Unassembled WGS sequence"/>
</dbReference>
<dbReference type="OrthoDB" id="3482566at2"/>
<gene>
    <name evidence="2" type="ORF">D5H75_12670</name>
</gene>
<accession>A0A3A4ATV2</accession>
<organism evidence="2 3">
    <name type="scientific">Bailinhaonella thermotolerans</name>
    <dbReference type="NCBI Taxonomy" id="1070861"/>
    <lineage>
        <taxon>Bacteria</taxon>
        <taxon>Bacillati</taxon>
        <taxon>Actinomycetota</taxon>
        <taxon>Actinomycetes</taxon>
        <taxon>Streptosporangiales</taxon>
        <taxon>Streptosporangiaceae</taxon>
        <taxon>Bailinhaonella</taxon>
    </lineage>
</organism>
<feature type="domain" description="DUF397" evidence="1">
    <location>
        <begin position="8"/>
        <end position="72"/>
    </location>
</feature>
<dbReference type="AlphaFoldDB" id="A0A3A4ATV2"/>
<evidence type="ECO:0000259" key="1">
    <source>
        <dbReference type="Pfam" id="PF04149"/>
    </source>
</evidence>
<keyword evidence="3" id="KW-1185">Reference proteome</keyword>
<name>A0A3A4ATV2_9ACTN</name>